<feature type="compositionally biased region" description="Basic and acidic residues" evidence="1">
    <location>
        <begin position="305"/>
        <end position="317"/>
    </location>
</feature>
<dbReference type="Pfam" id="PF03909">
    <property type="entry name" value="BSD"/>
    <property type="match status" value="1"/>
</dbReference>
<dbReference type="PANTHER" id="PTHR31923">
    <property type="entry name" value="BSD DOMAIN-CONTAINING PROTEIN"/>
    <property type="match status" value="1"/>
</dbReference>
<feature type="compositionally biased region" description="Acidic residues" evidence="1">
    <location>
        <begin position="333"/>
        <end position="342"/>
    </location>
</feature>
<feature type="domain" description="BSD" evidence="2">
    <location>
        <begin position="122"/>
        <end position="186"/>
    </location>
</feature>
<dbReference type="Gene3D" id="1.10.3970.10">
    <property type="entry name" value="BSD domain"/>
    <property type="match status" value="1"/>
</dbReference>
<gene>
    <name evidence="3" type="ORF">KC19_4G219500</name>
</gene>
<dbReference type="SUPFAM" id="SSF140383">
    <property type="entry name" value="BSD domain-like"/>
    <property type="match status" value="1"/>
</dbReference>
<name>A0A8T0IDH0_CERPU</name>
<dbReference type="InterPro" id="IPR005607">
    <property type="entry name" value="BSD_dom"/>
</dbReference>
<feature type="region of interest" description="Disordered" evidence="1">
    <location>
        <begin position="264"/>
        <end position="355"/>
    </location>
</feature>
<evidence type="ECO:0000313" key="4">
    <source>
        <dbReference type="Proteomes" id="UP000822688"/>
    </source>
</evidence>
<dbReference type="InterPro" id="IPR035925">
    <property type="entry name" value="BSD_dom_sf"/>
</dbReference>
<evidence type="ECO:0000256" key="1">
    <source>
        <dbReference type="SAM" id="MobiDB-lite"/>
    </source>
</evidence>
<dbReference type="AlphaFoldDB" id="A0A8T0IDH0"/>
<evidence type="ECO:0000259" key="2">
    <source>
        <dbReference type="PROSITE" id="PS50858"/>
    </source>
</evidence>
<dbReference type="SMART" id="SM00751">
    <property type="entry name" value="BSD"/>
    <property type="match status" value="1"/>
</dbReference>
<evidence type="ECO:0000313" key="3">
    <source>
        <dbReference type="EMBL" id="KAG0581035.1"/>
    </source>
</evidence>
<proteinExistence type="predicted"/>
<dbReference type="EMBL" id="CM026424">
    <property type="protein sequence ID" value="KAG0581035.1"/>
    <property type="molecule type" value="Genomic_DNA"/>
</dbReference>
<protein>
    <recommendedName>
        <fullName evidence="2">BSD domain-containing protein</fullName>
    </recommendedName>
</protein>
<feature type="compositionally biased region" description="Acidic residues" evidence="1">
    <location>
        <begin position="264"/>
        <end position="277"/>
    </location>
</feature>
<comment type="caution">
    <text evidence="3">The sequence shown here is derived from an EMBL/GenBank/DDBJ whole genome shotgun (WGS) entry which is preliminary data.</text>
</comment>
<dbReference type="PROSITE" id="PS50858">
    <property type="entry name" value="BSD"/>
    <property type="match status" value="1"/>
</dbReference>
<reference evidence="3" key="1">
    <citation type="submission" date="2020-06" db="EMBL/GenBank/DDBJ databases">
        <title>WGS assembly of Ceratodon purpureus strain R40.</title>
        <authorList>
            <person name="Carey S.B."/>
            <person name="Jenkins J."/>
            <person name="Shu S."/>
            <person name="Lovell J.T."/>
            <person name="Sreedasyam A."/>
            <person name="Maumus F."/>
            <person name="Tiley G.P."/>
            <person name="Fernandez-Pozo N."/>
            <person name="Barry K."/>
            <person name="Chen C."/>
            <person name="Wang M."/>
            <person name="Lipzen A."/>
            <person name="Daum C."/>
            <person name="Saski C.A."/>
            <person name="Payton A.C."/>
            <person name="Mcbreen J.C."/>
            <person name="Conrad R.E."/>
            <person name="Kollar L.M."/>
            <person name="Olsson S."/>
            <person name="Huttunen S."/>
            <person name="Landis J.B."/>
            <person name="Wickett N.J."/>
            <person name="Johnson M.G."/>
            <person name="Rensing S.A."/>
            <person name="Grimwood J."/>
            <person name="Schmutz J."/>
            <person name="Mcdaniel S.F."/>
        </authorList>
    </citation>
    <scope>NUCLEOTIDE SEQUENCE</scope>
    <source>
        <strain evidence="3">R40</strain>
    </source>
</reference>
<sequence length="355" mass="38638">MDLFLQKARYFAQETAKKSQEIAMEAAKLSQDLAQETAKRSRELSHDFVIEATKKADQIKTLANEISPAIVGRAIPDGAVSPTLAPSEQELEEFGITPELREFVKGLTIRTFRDFPLEESNWKMTSNVSGSTSQVRQDLSEWQERHAVLVLMTVPEISDFRYVLCPRRMRESKFWKIYFILVQNHVAPFEARAAERAAAKARAEEEALKQAAISEELSRSLSGVSVRANPPGAEAETAVSAKSLKSADDDADLDAYLMGALGSDDEAGEGLDDDFDKDFDKLVNGSALDSDGEETAREGPGGSKSKSDESASGEDKAPGSNIPAISEASSDGELVEIPDQESDTAQKKAVTVVTE</sequence>
<accession>A0A8T0IDH0</accession>
<dbReference type="PANTHER" id="PTHR31923:SF1">
    <property type="entry name" value="BSD DOMAIN-CONTAINING PROTEIN"/>
    <property type="match status" value="1"/>
</dbReference>
<keyword evidence="4" id="KW-1185">Reference proteome</keyword>
<organism evidence="3 4">
    <name type="scientific">Ceratodon purpureus</name>
    <name type="common">Fire moss</name>
    <name type="synonym">Dicranum purpureum</name>
    <dbReference type="NCBI Taxonomy" id="3225"/>
    <lineage>
        <taxon>Eukaryota</taxon>
        <taxon>Viridiplantae</taxon>
        <taxon>Streptophyta</taxon>
        <taxon>Embryophyta</taxon>
        <taxon>Bryophyta</taxon>
        <taxon>Bryophytina</taxon>
        <taxon>Bryopsida</taxon>
        <taxon>Dicranidae</taxon>
        <taxon>Pseudoditrichales</taxon>
        <taxon>Ditrichaceae</taxon>
        <taxon>Ceratodon</taxon>
    </lineage>
</organism>
<dbReference type="Proteomes" id="UP000822688">
    <property type="component" value="Chromosome 4"/>
</dbReference>
<feature type="region of interest" description="Disordered" evidence="1">
    <location>
        <begin position="220"/>
        <end position="241"/>
    </location>
</feature>